<accession>A0A818RWV5</accession>
<dbReference type="Pfam" id="PF00094">
    <property type="entry name" value="VWD"/>
    <property type="match status" value="1"/>
</dbReference>
<feature type="chain" id="PRO_5032394696" description="VWFD domain-containing protein" evidence="1">
    <location>
        <begin position="18"/>
        <end position="592"/>
    </location>
</feature>
<dbReference type="PROSITE" id="PS51233">
    <property type="entry name" value="VWFD"/>
    <property type="match status" value="1"/>
</dbReference>
<dbReference type="InterPro" id="IPR001846">
    <property type="entry name" value="VWF_type-D"/>
</dbReference>
<name>A0A818RWV5_9BILA</name>
<comment type="caution">
    <text evidence="3">The sequence shown here is derived from an EMBL/GenBank/DDBJ whole genome shotgun (WGS) entry which is preliminary data.</text>
</comment>
<dbReference type="EMBL" id="CAJNYU010003346">
    <property type="protein sequence ID" value="CAF3663339.1"/>
    <property type="molecule type" value="Genomic_DNA"/>
</dbReference>
<sequence length="592" mass="66646">MLLKVVSFVLLLNGAVAQEPLRNFVPFGTTVGDETMSRPIDSLTSSVPINIRFSFFNKSYDEIKLYGHGLILFGNVTYNLPHQPPGPFPLRDFAIITTNGLYLFTIFTYNQLPWSAGAWGGFPQVGFNAGDQVKFFYFGSMYDGYELRLFGICFTDNSYIIEVDGQEVTNCIRTPVYMICTMPMVSEGRSSIKSFTSDRRLLGETYFLSLMPETDAELILSNGPHDKTNMFYGQTARKVDLGLGAMNLSAINNLNVNFSSIFSLVGEPRDRVHSLGISLEIVLSNTASPALAWKGAKLFLVRPLIASYSLFSTYCSKHYPEAWKTLLIYKNLFSDILPYTSCCGTGVETLSTCQNYFTHRPAGRCQHMIPLPVISDKGDPHFSTLAGKSYRFNGHGEYTLMKSIDSRLEVQVRLARVINVSASPDSVSSIDNATAIVAFVIHYKDQLRVQLELFPIYSDEHQLTIRQRDARSISISYGSSGIQFIVYLRPNFDFVDLYSILPTTLKKETNFQGLLGDFNGLVYPDGTIVSAKSDDDKELFYYDESWRTTGASSIFYHRLQDSHARYQDFNYRPIFVYSKSEYTLDSVSVSDC</sequence>
<dbReference type="PANTHER" id="PTHR13802">
    <property type="entry name" value="MUCIN 4-RELATED"/>
    <property type="match status" value="1"/>
</dbReference>
<gene>
    <name evidence="3" type="ORF">FME351_LOCUS25206</name>
</gene>
<feature type="signal peptide" evidence="1">
    <location>
        <begin position="1"/>
        <end position="17"/>
    </location>
</feature>
<feature type="domain" description="VWFD" evidence="2">
    <location>
        <begin position="372"/>
        <end position="554"/>
    </location>
</feature>
<dbReference type="AlphaFoldDB" id="A0A818RWV5"/>
<keyword evidence="1" id="KW-0732">Signal</keyword>
<evidence type="ECO:0000256" key="1">
    <source>
        <dbReference type="SAM" id="SignalP"/>
    </source>
</evidence>
<evidence type="ECO:0000313" key="4">
    <source>
        <dbReference type="Proteomes" id="UP000663869"/>
    </source>
</evidence>
<protein>
    <recommendedName>
        <fullName evidence="2">VWFD domain-containing protein</fullName>
    </recommendedName>
</protein>
<organism evidence="3 4">
    <name type="scientific">Rotaria socialis</name>
    <dbReference type="NCBI Taxonomy" id="392032"/>
    <lineage>
        <taxon>Eukaryota</taxon>
        <taxon>Metazoa</taxon>
        <taxon>Spiralia</taxon>
        <taxon>Gnathifera</taxon>
        <taxon>Rotifera</taxon>
        <taxon>Eurotatoria</taxon>
        <taxon>Bdelloidea</taxon>
        <taxon>Philodinida</taxon>
        <taxon>Philodinidae</taxon>
        <taxon>Rotaria</taxon>
    </lineage>
</organism>
<reference evidence="3" key="1">
    <citation type="submission" date="2021-02" db="EMBL/GenBank/DDBJ databases">
        <authorList>
            <person name="Nowell W R."/>
        </authorList>
    </citation>
    <scope>NUCLEOTIDE SEQUENCE</scope>
</reference>
<dbReference type="Proteomes" id="UP000663869">
    <property type="component" value="Unassembled WGS sequence"/>
</dbReference>
<evidence type="ECO:0000259" key="2">
    <source>
        <dbReference type="PROSITE" id="PS51233"/>
    </source>
</evidence>
<evidence type="ECO:0000313" key="3">
    <source>
        <dbReference type="EMBL" id="CAF3663339.1"/>
    </source>
</evidence>
<dbReference type="PANTHER" id="PTHR13802:SF52">
    <property type="entry name" value="MUCIN-4"/>
    <property type="match status" value="1"/>
</dbReference>
<dbReference type="InterPro" id="IPR051495">
    <property type="entry name" value="Epithelial_Barrier/Signaling"/>
</dbReference>
<proteinExistence type="predicted"/>